<dbReference type="RefSeq" id="WP_265540179.1">
    <property type="nucleotide sequence ID" value="NZ_CP098740.1"/>
</dbReference>
<proteinExistence type="predicted"/>
<name>A0ABY6PP16_9ACTN</name>
<dbReference type="Proteomes" id="UP001164963">
    <property type="component" value="Chromosome"/>
</dbReference>
<evidence type="ECO:0000313" key="1">
    <source>
        <dbReference type="EMBL" id="UZK53938.1"/>
    </source>
</evidence>
<organism evidence="1 2">
    <name type="scientific">Streptomyces drozdowiczii</name>
    <dbReference type="NCBI Taxonomy" id="202862"/>
    <lineage>
        <taxon>Bacteria</taxon>
        <taxon>Bacillati</taxon>
        <taxon>Actinomycetota</taxon>
        <taxon>Actinomycetes</taxon>
        <taxon>Kitasatosporales</taxon>
        <taxon>Streptomycetaceae</taxon>
        <taxon>Streptomyces</taxon>
    </lineage>
</organism>
<evidence type="ECO:0000313" key="2">
    <source>
        <dbReference type="Proteomes" id="UP001164963"/>
    </source>
</evidence>
<reference evidence="1" key="1">
    <citation type="journal article" date="2022" name="Front. Microbiol.">
        <title>Mirubactin C rescues the lethal effect of cell wall biosynthesis mutations in Bacillus subtilis.</title>
        <authorList>
            <person name="Kepplinger B."/>
            <person name="Wen X."/>
            <person name="Tyler A.R."/>
            <person name="Kim B.Y."/>
            <person name="Brown J."/>
            <person name="Banks P."/>
            <person name="Dashti Y."/>
            <person name="Mackenzie E.S."/>
            <person name="Wills C."/>
            <person name="Kawai Y."/>
            <person name="Waldron K.J."/>
            <person name="Allenby N.E.E."/>
            <person name="Wu L.J."/>
            <person name="Hall M.J."/>
            <person name="Errington J."/>
        </authorList>
    </citation>
    <scope>NUCLEOTIDE SEQUENCE</scope>
    <source>
        <strain evidence="1">MDA8-470</strain>
    </source>
</reference>
<dbReference type="EMBL" id="CP098740">
    <property type="protein sequence ID" value="UZK53938.1"/>
    <property type="molecule type" value="Genomic_DNA"/>
</dbReference>
<gene>
    <name evidence="1" type="ORF">NEH16_07005</name>
</gene>
<keyword evidence="2" id="KW-1185">Reference proteome</keyword>
<protein>
    <submittedName>
        <fullName evidence="1">Uncharacterized protein</fullName>
    </submittedName>
</protein>
<sequence>MLREEKPKRPDMVVTPTDLWNALVSVYALSGLTYRKAEQKAKHLAEQGVLAHPISRASFHNFVTRRTPLTRRIMLAVIAVSDVPQDEWIFWESAWRSARMEFVRSAARDGSPAAREYLEQQREHLPKVWGSHGTTDPLSNAARNVASLTRMQI</sequence>
<accession>A0ABY6PP16</accession>